<evidence type="ECO:0000313" key="1">
    <source>
        <dbReference type="EMBL" id="QCE03223.1"/>
    </source>
</evidence>
<accession>A0A4D6MPD7</accession>
<organism evidence="1 2">
    <name type="scientific">Vigna unguiculata</name>
    <name type="common">Cowpea</name>
    <dbReference type="NCBI Taxonomy" id="3917"/>
    <lineage>
        <taxon>Eukaryota</taxon>
        <taxon>Viridiplantae</taxon>
        <taxon>Streptophyta</taxon>
        <taxon>Embryophyta</taxon>
        <taxon>Tracheophyta</taxon>
        <taxon>Spermatophyta</taxon>
        <taxon>Magnoliopsida</taxon>
        <taxon>eudicotyledons</taxon>
        <taxon>Gunneridae</taxon>
        <taxon>Pentapetalae</taxon>
        <taxon>rosids</taxon>
        <taxon>fabids</taxon>
        <taxon>Fabales</taxon>
        <taxon>Fabaceae</taxon>
        <taxon>Papilionoideae</taxon>
        <taxon>50 kb inversion clade</taxon>
        <taxon>NPAAA clade</taxon>
        <taxon>indigoferoid/millettioid clade</taxon>
        <taxon>Phaseoleae</taxon>
        <taxon>Vigna</taxon>
    </lineage>
</organism>
<evidence type="ECO:0000313" key="2">
    <source>
        <dbReference type="Proteomes" id="UP000501690"/>
    </source>
</evidence>
<name>A0A4D6MPD7_VIGUN</name>
<dbReference type="Proteomes" id="UP000501690">
    <property type="component" value="Linkage Group LG8"/>
</dbReference>
<dbReference type="AlphaFoldDB" id="A0A4D6MPD7"/>
<protein>
    <submittedName>
        <fullName evidence="1">Uncharacterized protein</fullName>
    </submittedName>
</protein>
<reference evidence="1 2" key="1">
    <citation type="submission" date="2019-04" db="EMBL/GenBank/DDBJ databases">
        <title>An improved genome assembly and genetic linkage map for asparagus bean, Vigna unguiculata ssp. sesquipedialis.</title>
        <authorList>
            <person name="Xia Q."/>
            <person name="Zhang R."/>
            <person name="Dong Y."/>
        </authorList>
    </citation>
    <scope>NUCLEOTIDE SEQUENCE [LARGE SCALE GENOMIC DNA]</scope>
    <source>
        <tissue evidence="1">Leaf</tissue>
    </source>
</reference>
<keyword evidence="2" id="KW-1185">Reference proteome</keyword>
<sequence length="96" mass="10542">MPCHSPPPLFFFLFPSTSTAPPPSTSIEVFSRDIDLKSGKLITAWVECRHAIKMRRWLSVSSLTRVGACCCCSMIFSTNEEMKAKKEAKKEGGGSG</sequence>
<dbReference type="EMBL" id="CP039352">
    <property type="protein sequence ID" value="QCE03223.1"/>
    <property type="molecule type" value="Genomic_DNA"/>
</dbReference>
<gene>
    <name evidence="1" type="ORF">DEO72_LG8g1245</name>
</gene>
<proteinExistence type="predicted"/>